<dbReference type="Proteomes" id="UP001249851">
    <property type="component" value="Unassembled WGS sequence"/>
</dbReference>
<proteinExistence type="predicted"/>
<reference evidence="1" key="2">
    <citation type="journal article" date="2023" name="Science">
        <title>Genomic signatures of disease resistance in endangered staghorn corals.</title>
        <authorList>
            <person name="Vollmer S.V."/>
            <person name="Selwyn J.D."/>
            <person name="Despard B.A."/>
            <person name="Roesel C.L."/>
        </authorList>
    </citation>
    <scope>NUCLEOTIDE SEQUENCE</scope>
    <source>
        <strain evidence="1">K2</strain>
    </source>
</reference>
<keyword evidence="2" id="KW-1185">Reference proteome</keyword>
<comment type="caution">
    <text evidence="1">The sequence shown here is derived from an EMBL/GenBank/DDBJ whole genome shotgun (WGS) entry which is preliminary data.</text>
</comment>
<dbReference type="EMBL" id="JARQWQ010000216">
    <property type="protein sequence ID" value="KAK2547098.1"/>
    <property type="molecule type" value="Genomic_DNA"/>
</dbReference>
<organism evidence="1 2">
    <name type="scientific">Acropora cervicornis</name>
    <name type="common">Staghorn coral</name>
    <dbReference type="NCBI Taxonomy" id="6130"/>
    <lineage>
        <taxon>Eukaryota</taxon>
        <taxon>Metazoa</taxon>
        <taxon>Cnidaria</taxon>
        <taxon>Anthozoa</taxon>
        <taxon>Hexacorallia</taxon>
        <taxon>Scleractinia</taxon>
        <taxon>Astrocoeniina</taxon>
        <taxon>Acroporidae</taxon>
        <taxon>Acropora</taxon>
    </lineage>
</organism>
<accession>A0AAD9URF3</accession>
<name>A0AAD9URF3_ACRCE</name>
<evidence type="ECO:0000313" key="1">
    <source>
        <dbReference type="EMBL" id="KAK2547098.1"/>
    </source>
</evidence>
<protein>
    <submittedName>
        <fullName evidence="1">Uncharacterized protein</fullName>
    </submittedName>
</protein>
<evidence type="ECO:0000313" key="2">
    <source>
        <dbReference type="Proteomes" id="UP001249851"/>
    </source>
</evidence>
<sequence>MSSKITGYAMSPEEIPWLHDVFMTVQDDFDERKTSYILQFLWRNLTSSFDVIGPYFTCAGSWDHQCLLEVYYAYHWSEKGDAFGTHTTMLLGTTASVDDVTRHALNFTGSTNTYEVIKSHASKLCFDRSKVKENN</sequence>
<gene>
    <name evidence="1" type="ORF">P5673_033135</name>
</gene>
<dbReference type="AlphaFoldDB" id="A0AAD9URF3"/>
<reference evidence="1" key="1">
    <citation type="journal article" date="2023" name="G3 (Bethesda)">
        <title>Whole genome assembly and annotation of the endangered Caribbean coral Acropora cervicornis.</title>
        <authorList>
            <person name="Selwyn J.D."/>
            <person name="Vollmer S.V."/>
        </authorList>
    </citation>
    <scope>NUCLEOTIDE SEQUENCE</scope>
    <source>
        <strain evidence="1">K2</strain>
    </source>
</reference>